<protein>
    <recommendedName>
        <fullName evidence="3">AlwI family type II restriction endonuclease</fullName>
    </recommendedName>
</protein>
<reference evidence="1 2" key="1">
    <citation type="journal article" date="2016" name="Nat. Commun.">
        <title>Thousands of microbial genomes shed light on interconnected biogeochemical processes in an aquifer system.</title>
        <authorList>
            <person name="Anantharaman K."/>
            <person name="Brown C.T."/>
            <person name="Hug L.A."/>
            <person name="Sharon I."/>
            <person name="Castelle C.J."/>
            <person name="Probst A.J."/>
            <person name="Thomas B.C."/>
            <person name="Singh A."/>
            <person name="Wilkins M.J."/>
            <person name="Karaoz U."/>
            <person name="Brodie E.L."/>
            <person name="Williams K.H."/>
            <person name="Hubbard S.S."/>
            <person name="Banfield J.F."/>
        </authorList>
    </citation>
    <scope>NUCLEOTIDE SEQUENCE [LARGE SCALE GENOMIC DNA]</scope>
</reference>
<dbReference type="InterPro" id="IPR018573">
    <property type="entry name" value="Restrct_endonuc_II_AlwI"/>
</dbReference>
<dbReference type="EMBL" id="MEUA01000036">
    <property type="protein sequence ID" value="OGC14489.1"/>
    <property type="molecule type" value="Genomic_DNA"/>
</dbReference>
<sequence>MKKPWSITTTLRNPERLRNFLIVLQELENSEWTLENQRKYQILLIKARVYGYGSNQFYNGLSQKQIDLIDDQTKEISFEKAEEIFNAKNYEDPAMRGRQSINPLKKIGLVSIKDGVVFITSLGKLFLKEDFDFGEIFFRSFIKWQIPNPDNRDYSENGGYDIKPFIGALHLINSVNQKEIARGKEPKGISKKEFSLFAPTLVNYQDIDSYAVKIINLRDELSDKNRQEQRIIFENFKKQFASEFLGSNDQSTISSLLKNLQDYGDNAIRYFRLTRYIHIRGGGFYIDLEPRRSVEVEALLEFDNAQSKTFESKEDYLDYISDISLPQLPWETKEKHIEIILKLVAEIFSYEESSQKEHLEIKDYPNLNEEKLKTYITELRAYRRMLQDEENHRKSQDMEHVESYIQELENIFDFEDRPILLEKLSSLGLHALNDALKIQPNYPVGDDNEPTFTAPANTPDIECFYQSFNAICEVTMLTGRDQWYNEGQPVMRHLRDFENKHQDKTSYCLFIAPKMHRDTINTFWTAIKYEYEGKTQKIIPLSINNFVSLLKILVQMKAENKFLKHSEIARLYDEIIDSSNSFTDSDKWLRNIPSTISSWQQSISF</sequence>
<evidence type="ECO:0000313" key="1">
    <source>
        <dbReference type="EMBL" id="OGC14489.1"/>
    </source>
</evidence>
<dbReference type="CDD" id="cd22316">
    <property type="entry name" value="BspD6I-like"/>
    <property type="match status" value="1"/>
</dbReference>
<dbReference type="AlphaFoldDB" id="A0A1F4S274"/>
<organism evidence="1 2">
    <name type="scientific">candidate division WOR-1 bacterium RIFOXYB2_FULL_36_35</name>
    <dbReference type="NCBI Taxonomy" id="1802578"/>
    <lineage>
        <taxon>Bacteria</taxon>
        <taxon>Bacillati</taxon>
        <taxon>Saganbacteria</taxon>
    </lineage>
</organism>
<accession>A0A1F4S274</accession>
<proteinExistence type="predicted"/>
<name>A0A1F4S274_UNCSA</name>
<evidence type="ECO:0008006" key="3">
    <source>
        <dbReference type="Google" id="ProtNLM"/>
    </source>
</evidence>
<evidence type="ECO:0000313" key="2">
    <source>
        <dbReference type="Proteomes" id="UP000177905"/>
    </source>
</evidence>
<gene>
    <name evidence="1" type="ORF">A2290_01415</name>
</gene>
<comment type="caution">
    <text evidence="1">The sequence shown here is derived from an EMBL/GenBank/DDBJ whole genome shotgun (WGS) entry which is preliminary data.</text>
</comment>
<dbReference type="Gene3D" id="3.40.91.50">
    <property type="match status" value="1"/>
</dbReference>
<dbReference type="Pfam" id="PF09491">
    <property type="entry name" value="RE_AlwI"/>
    <property type="match status" value="1"/>
</dbReference>
<dbReference type="Proteomes" id="UP000177905">
    <property type="component" value="Unassembled WGS sequence"/>
</dbReference>